<dbReference type="STRING" id="1133569.FD21_GL000715"/>
<proteinExistence type="predicted"/>
<comment type="caution">
    <text evidence="4">The sequence shown here is derived from an EMBL/GenBank/DDBJ whole genome shotgun (WGS) entry which is preliminary data.</text>
</comment>
<keyword evidence="5" id="KW-1185">Reference proteome</keyword>
<dbReference type="InterPro" id="IPR029044">
    <property type="entry name" value="Nucleotide-diphossugar_trans"/>
</dbReference>
<dbReference type="PANTHER" id="PTHR22916">
    <property type="entry name" value="GLYCOSYLTRANSFERASE"/>
    <property type="match status" value="1"/>
</dbReference>
<feature type="domain" description="Glycosyltransferase 2-like" evidence="3">
    <location>
        <begin position="5"/>
        <end position="167"/>
    </location>
</feature>
<organism evidence="4 5">
    <name type="scientific">Liquorilactobacillus vini DSM 20605</name>
    <dbReference type="NCBI Taxonomy" id="1133569"/>
    <lineage>
        <taxon>Bacteria</taxon>
        <taxon>Bacillati</taxon>
        <taxon>Bacillota</taxon>
        <taxon>Bacilli</taxon>
        <taxon>Lactobacillales</taxon>
        <taxon>Lactobacillaceae</taxon>
        <taxon>Liquorilactobacillus</taxon>
    </lineage>
</organism>
<dbReference type="Gene3D" id="3.90.550.10">
    <property type="entry name" value="Spore Coat Polysaccharide Biosynthesis Protein SpsA, Chain A"/>
    <property type="match status" value="1"/>
</dbReference>
<evidence type="ECO:0000256" key="1">
    <source>
        <dbReference type="ARBA" id="ARBA00022676"/>
    </source>
</evidence>
<dbReference type="CDD" id="cd00761">
    <property type="entry name" value="Glyco_tranf_GTA_type"/>
    <property type="match status" value="1"/>
</dbReference>
<dbReference type="SUPFAM" id="SSF53448">
    <property type="entry name" value="Nucleotide-diphospho-sugar transferases"/>
    <property type="match status" value="1"/>
</dbReference>
<keyword evidence="1" id="KW-0328">Glycosyltransferase</keyword>
<reference evidence="4 5" key="1">
    <citation type="journal article" date="2015" name="Genome Announc.">
        <title>Expanding the biotechnology potential of lactobacilli through comparative genomics of 213 strains and associated genera.</title>
        <authorList>
            <person name="Sun Z."/>
            <person name="Harris H.M."/>
            <person name="McCann A."/>
            <person name="Guo C."/>
            <person name="Argimon S."/>
            <person name="Zhang W."/>
            <person name="Yang X."/>
            <person name="Jeffery I.B."/>
            <person name="Cooney J.C."/>
            <person name="Kagawa T.F."/>
            <person name="Liu W."/>
            <person name="Song Y."/>
            <person name="Salvetti E."/>
            <person name="Wrobel A."/>
            <person name="Rasinkangas P."/>
            <person name="Parkhill J."/>
            <person name="Rea M.C."/>
            <person name="O'Sullivan O."/>
            <person name="Ritari J."/>
            <person name="Douillard F.P."/>
            <person name="Paul Ross R."/>
            <person name="Yang R."/>
            <person name="Briner A.E."/>
            <person name="Felis G.E."/>
            <person name="de Vos W.M."/>
            <person name="Barrangou R."/>
            <person name="Klaenhammer T.R."/>
            <person name="Caufield P.W."/>
            <person name="Cui Y."/>
            <person name="Zhang H."/>
            <person name="O'Toole P.W."/>
        </authorList>
    </citation>
    <scope>NUCLEOTIDE SEQUENCE [LARGE SCALE GENOMIC DNA]</scope>
    <source>
        <strain evidence="4 5">DSM 20605</strain>
    </source>
</reference>
<dbReference type="PATRIC" id="fig|1133569.4.peg.774"/>
<evidence type="ECO:0000256" key="2">
    <source>
        <dbReference type="ARBA" id="ARBA00022679"/>
    </source>
</evidence>
<protein>
    <submittedName>
        <fullName evidence="4">Glycosyltransferase</fullName>
    </submittedName>
</protein>
<dbReference type="InterPro" id="IPR001173">
    <property type="entry name" value="Glyco_trans_2-like"/>
</dbReference>
<evidence type="ECO:0000259" key="3">
    <source>
        <dbReference type="Pfam" id="PF00535"/>
    </source>
</evidence>
<dbReference type="PANTHER" id="PTHR22916:SF51">
    <property type="entry name" value="GLYCOSYLTRANSFERASE EPSH-RELATED"/>
    <property type="match status" value="1"/>
</dbReference>
<dbReference type="EMBL" id="AYYX01000002">
    <property type="protein sequence ID" value="KRM89669.1"/>
    <property type="molecule type" value="Genomic_DNA"/>
</dbReference>
<accession>A0A0R2CEA1</accession>
<keyword evidence="2 4" id="KW-0808">Transferase</keyword>
<dbReference type="Pfam" id="PF00535">
    <property type="entry name" value="Glycos_transf_2"/>
    <property type="match status" value="1"/>
</dbReference>
<sequence>MKKISVVVPVYNVAEFLPQCLKSLLQQTFAPSDYELILVNDGSTDDSLKICQTFVRQYPHLIKLYSQENGGLSAARNFGLQYCQGKYVLFIDSDDYVEPKMLERMYELSAGGQKKIIECNFIWEFNNHARQDRRTSYNSLNDYLVHGRVVAWNKLYLRSWLLATKVLFPAGRLYEDQAFFFKLAIQLKDIKEIAVDQIPEVHYRQRSGSISYNEASRLKDIFWIYQDILDYYQLQAEKRFTREIEYRFCRNLLGNVLLRKVRQLPTQAEKRNFEHQIWQKINSWFPQWKKNYYLHQSGLTNLYLRLANPMVTKLILKL</sequence>
<dbReference type="GO" id="GO:0016757">
    <property type="term" value="F:glycosyltransferase activity"/>
    <property type="evidence" value="ECO:0007669"/>
    <property type="project" value="UniProtKB-KW"/>
</dbReference>
<dbReference type="Proteomes" id="UP000051576">
    <property type="component" value="Unassembled WGS sequence"/>
</dbReference>
<dbReference type="eggNOG" id="COG1215">
    <property type="taxonomic scope" value="Bacteria"/>
</dbReference>
<gene>
    <name evidence="4" type="ORF">FD21_GL000715</name>
</gene>
<name>A0A0R2CEA1_9LACO</name>
<dbReference type="AlphaFoldDB" id="A0A0R2CEA1"/>
<evidence type="ECO:0000313" key="4">
    <source>
        <dbReference type="EMBL" id="KRM89669.1"/>
    </source>
</evidence>
<dbReference type="RefSeq" id="WP_010581061.1">
    <property type="nucleotide sequence ID" value="NZ_AHYZ01000153.1"/>
</dbReference>
<dbReference type="OrthoDB" id="396512at2"/>
<evidence type="ECO:0000313" key="5">
    <source>
        <dbReference type="Proteomes" id="UP000051576"/>
    </source>
</evidence>